<organism evidence="2 3">
    <name type="scientific">Sandaracinobacter neustonicus</name>
    <dbReference type="NCBI Taxonomy" id="1715348"/>
    <lineage>
        <taxon>Bacteria</taxon>
        <taxon>Pseudomonadati</taxon>
        <taxon>Pseudomonadota</taxon>
        <taxon>Alphaproteobacteria</taxon>
        <taxon>Sphingomonadales</taxon>
        <taxon>Sphingosinicellaceae</taxon>
        <taxon>Sandaracinobacter</taxon>
    </lineage>
</organism>
<comment type="caution">
    <text evidence="2">The sequence shown here is derived from an EMBL/GenBank/DDBJ whole genome shotgun (WGS) entry which is preliminary data.</text>
</comment>
<name>A0A501XGY8_9SPHN</name>
<sequence>MNTVASQWETADSRRQRYTREALERLLVREDQLHHGRATDVLRQVTLRDTSYATRVGLLAGERVRVQRIASAMAAGGALVAVLMIVFVVMAHLPLMDQALLITAAGLSVAMFRLVVQPGRPVLGTQMVLQLLMTLFLIIGLGAQPFGAAVALLGWAAALGRGWVETRTRAIDIAEMELAMKVRGADASRADALRRQAARI</sequence>
<dbReference type="AlphaFoldDB" id="A0A501XGY8"/>
<reference evidence="2 3" key="1">
    <citation type="submission" date="2019-06" db="EMBL/GenBank/DDBJ databases">
        <authorList>
            <person name="Lee I."/>
            <person name="Jang G.I."/>
            <person name="Hwang C.Y."/>
        </authorList>
    </citation>
    <scope>NUCLEOTIDE SEQUENCE [LARGE SCALE GENOMIC DNA]</scope>
    <source>
        <strain evidence="2 3">PAMC 28131</strain>
    </source>
</reference>
<dbReference type="Proteomes" id="UP000319897">
    <property type="component" value="Unassembled WGS sequence"/>
</dbReference>
<dbReference type="RefSeq" id="WP_140929014.1">
    <property type="nucleotide sequence ID" value="NZ_VFSU01000030.1"/>
</dbReference>
<feature type="transmembrane region" description="Helical" evidence="1">
    <location>
        <begin position="128"/>
        <end position="158"/>
    </location>
</feature>
<keyword evidence="1" id="KW-1133">Transmembrane helix</keyword>
<proteinExistence type="predicted"/>
<accession>A0A501XGY8</accession>
<evidence type="ECO:0000313" key="3">
    <source>
        <dbReference type="Proteomes" id="UP000319897"/>
    </source>
</evidence>
<dbReference type="EMBL" id="VFSU01000030">
    <property type="protein sequence ID" value="TPE59567.1"/>
    <property type="molecule type" value="Genomic_DNA"/>
</dbReference>
<gene>
    <name evidence="2" type="ORF">FJQ54_13905</name>
</gene>
<protein>
    <submittedName>
        <fullName evidence="2">Uncharacterized protein</fullName>
    </submittedName>
</protein>
<keyword evidence="3" id="KW-1185">Reference proteome</keyword>
<evidence type="ECO:0000313" key="2">
    <source>
        <dbReference type="EMBL" id="TPE59567.1"/>
    </source>
</evidence>
<keyword evidence="1" id="KW-0812">Transmembrane</keyword>
<feature type="transmembrane region" description="Helical" evidence="1">
    <location>
        <begin position="72"/>
        <end position="93"/>
    </location>
</feature>
<keyword evidence="1" id="KW-0472">Membrane</keyword>
<evidence type="ECO:0000256" key="1">
    <source>
        <dbReference type="SAM" id="Phobius"/>
    </source>
</evidence>